<dbReference type="EMBL" id="JAGETZ010000002">
    <property type="protein sequence ID" value="MBO2008263.1"/>
    <property type="molecule type" value="Genomic_DNA"/>
</dbReference>
<dbReference type="RefSeq" id="WP_208173809.1">
    <property type="nucleotide sequence ID" value="NZ_JAGETZ010000002.1"/>
</dbReference>
<keyword evidence="2" id="KW-0808">Transferase</keyword>
<accession>A0ABS3QAI1</accession>
<keyword evidence="4" id="KW-1185">Reference proteome</keyword>
<sequence>MKDQNIVMLCQQNWDTGIGFNAKNLAKEFAKDNRVLFVNMPLDVNTMLKGFGQPEVKNRLRIMLGRRPGLVQVEPNVWVLTPGIIGLSINWLASRDLFNALNRWNSRLLAGSIVRAVRKLSFDSYTLLQDGLIFQGLELKQLLAPRTSVYYLRDYMLAVPYFQRHGTWVEPQLMRQVDVVAANSAYLTDYARQYTPRSYDIGQGCVLAHYRPEAAHPVPADLAGISRPIIGYTGFLTGSRLDIDLLLSLARQRPQWRFVLVGPEDDDFRQSALHELPNVHFLGRKDPVDLGAYLQYFDVCINFQVINQLTVGNYPLKIDEYLAMGKPVVATATRTMELFADHVYLATSPEQWLHLLGLALTENDPARRQARIEFARSHTWEASVQALYAALRDAQKAA</sequence>
<dbReference type="Gene3D" id="3.40.50.2000">
    <property type="entry name" value="Glycogen Phosphorylase B"/>
    <property type="match status" value="1"/>
</dbReference>
<evidence type="ECO:0000313" key="4">
    <source>
        <dbReference type="Proteomes" id="UP000664369"/>
    </source>
</evidence>
<organism evidence="3 4">
    <name type="scientific">Hymenobacter negativus</name>
    <dbReference type="NCBI Taxonomy" id="2795026"/>
    <lineage>
        <taxon>Bacteria</taxon>
        <taxon>Pseudomonadati</taxon>
        <taxon>Bacteroidota</taxon>
        <taxon>Cytophagia</taxon>
        <taxon>Cytophagales</taxon>
        <taxon>Hymenobacteraceae</taxon>
        <taxon>Hymenobacter</taxon>
    </lineage>
</organism>
<dbReference type="SUPFAM" id="SSF53756">
    <property type="entry name" value="UDP-Glycosyltransferase/glycogen phosphorylase"/>
    <property type="match status" value="1"/>
</dbReference>
<protein>
    <submittedName>
        <fullName evidence="3">Glycosyltransferase</fullName>
    </submittedName>
</protein>
<evidence type="ECO:0000313" key="3">
    <source>
        <dbReference type="EMBL" id="MBO2008263.1"/>
    </source>
</evidence>
<dbReference type="PANTHER" id="PTHR12526:SF510">
    <property type="entry name" value="D-INOSITOL 3-PHOSPHATE GLYCOSYLTRANSFERASE"/>
    <property type="match status" value="1"/>
</dbReference>
<dbReference type="Pfam" id="PF13692">
    <property type="entry name" value="Glyco_trans_1_4"/>
    <property type="match status" value="1"/>
</dbReference>
<comment type="caution">
    <text evidence="3">The sequence shown here is derived from an EMBL/GenBank/DDBJ whole genome shotgun (WGS) entry which is preliminary data.</text>
</comment>
<dbReference type="Proteomes" id="UP000664369">
    <property type="component" value="Unassembled WGS sequence"/>
</dbReference>
<reference evidence="3 4" key="1">
    <citation type="submission" date="2021-03" db="EMBL/GenBank/DDBJ databases">
        <authorList>
            <person name="Kim M.K."/>
        </authorList>
    </citation>
    <scope>NUCLEOTIDE SEQUENCE [LARGE SCALE GENOMIC DNA]</scope>
    <source>
        <strain evidence="3 4">BT442</strain>
    </source>
</reference>
<dbReference type="PANTHER" id="PTHR12526">
    <property type="entry name" value="GLYCOSYLTRANSFERASE"/>
    <property type="match status" value="1"/>
</dbReference>
<keyword evidence="1" id="KW-0328">Glycosyltransferase</keyword>
<name>A0ABS3QAI1_9BACT</name>
<evidence type="ECO:0000256" key="1">
    <source>
        <dbReference type="ARBA" id="ARBA00022676"/>
    </source>
</evidence>
<proteinExistence type="predicted"/>
<gene>
    <name evidence="3" type="ORF">J4E00_04315</name>
</gene>
<evidence type="ECO:0000256" key="2">
    <source>
        <dbReference type="ARBA" id="ARBA00022679"/>
    </source>
</evidence>